<protein>
    <recommendedName>
        <fullName evidence="2">U2 protein</fullName>
    </recommendedName>
</protein>
<accession>A0A2D0XNK8</accession>
<dbReference type="EMBL" id="KX431425">
    <property type="protein sequence ID" value="ASL05621.1"/>
    <property type="molecule type" value="Genomic_DNA"/>
</dbReference>
<organism evidence="1">
    <name type="scientific">Faba bean necrotic yellows virus</name>
    <dbReference type="NCBI Taxonomy" id="59817"/>
    <lineage>
        <taxon>Viruses</taxon>
        <taxon>Monodnaviria</taxon>
        <taxon>Shotokuvirae</taxon>
        <taxon>Cressdnaviricota</taxon>
        <taxon>Arfiviricetes</taxon>
        <taxon>Mulpavirales</taxon>
        <taxon>Nanoviridae</taxon>
        <taxon>Nanovirus</taxon>
        <taxon>Nanovirus necroflaviviciae</taxon>
    </lineage>
</organism>
<reference evidence="1" key="1">
    <citation type="submission" date="2016-06" db="EMBL/GenBank/DDBJ databases">
        <title>Faba bean necrotic yellows virus genomes circulating in Tunisia.</title>
        <authorList>
            <person name="Kumari S."/>
            <person name="Najar A."/>
            <person name="Timoumi S."/>
            <person name="Kraberger S."/>
            <person name="Stainton D."/>
            <person name="Martin D."/>
            <person name="Varsani A."/>
        </authorList>
    </citation>
    <scope>NUCLEOTIDE SEQUENCE</scope>
    <source>
        <strain evidence="1">TuF12</strain>
    </source>
</reference>
<evidence type="ECO:0008006" key="2">
    <source>
        <dbReference type="Google" id="ProtNLM"/>
    </source>
</evidence>
<sequence>MPSIRRMKLSMRELYKLKEQQDSFWSSYHEYLRANEEALGEFCRYHGRRVPAYPNLPSYAPTRWLLKTRPLYNIKVSDCKECQKEDERRSRMPFRNREGLHDLYDYGNYRFQVYYGNPNDVRRD</sequence>
<name>A0A2D0XNK8_9VIRU</name>
<proteinExistence type="predicted"/>
<evidence type="ECO:0000313" key="1">
    <source>
        <dbReference type="EMBL" id="ASL05621.1"/>
    </source>
</evidence>